<dbReference type="EMBL" id="AYRZ02000006">
    <property type="protein sequence ID" value="PHT78869.1"/>
    <property type="molecule type" value="Genomic_DNA"/>
</dbReference>
<evidence type="ECO:0000313" key="4">
    <source>
        <dbReference type="EMBL" id="PHT78869.1"/>
    </source>
</evidence>
<dbReference type="Gene3D" id="3.40.50.1820">
    <property type="entry name" value="alpha/beta hydrolase"/>
    <property type="match status" value="1"/>
</dbReference>
<keyword evidence="1" id="KW-0378">Hydrolase</keyword>
<proteinExistence type="inferred from homology"/>
<dbReference type="Gramene" id="PHT78869">
    <property type="protein sequence ID" value="PHT78869"/>
    <property type="gene ID" value="T459_16921"/>
</dbReference>
<evidence type="ECO:0000256" key="1">
    <source>
        <dbReference type="ARBA" id="ARBA00022801"/>
    </source>
</evidence>
<evidence type="ECO:0000313" key="5">
    <source>
        <dbReference type="Proteomes" id="UP000222542"/>
    </source>
</evidence>
<dbReference type="OMA" id="XRSHIDL"/>
<evidence type="ECO:0000259" key="3">
    <source>
        <dbReference type="Pfam" id="PF00561"/>
    </source>
</evidence>
<feature type="domain" description="AB hydrolase-1" evidence="3">
    <location>
        <begin position="10"/>
        <end position="80"/>
    </location>
</feature>
<sequence>MHVTKIGEGPAVIFVHGFPELWYSWRHQMLYLSNKGYRAIAPNLHGYGDTDCLSEIDSYTTFHIIGDLVALLDVLELEQALVNMSVEFCPRNPLRKPRDILKEFLGDDY</sequence>
<dbReference type="InterPro" id="IPR000073">
    <property type="entry name" value="AB_hydrolase_1"/>
</dbReference>
<accession>A0A2G2ZA72</accession>
<dbReference type="Pfam" id="PF00561">
    <property type="entry name" value="Abhydrolase_1"/>
    <property type="match status" value="1"/>
</dbReference>
<reference evidence="4 5" key="1">
    <citation type="journal article" date="2014" name="Nat. Genet.">
        <title>Genome sequence of the hot pepper provides insights into the evolution of pungency in Capsicum species.</title>
        <authorList>
            <person name="Kim S."/>
            <person name="Park M."/>
            <person name="Yeom S.I."/>
            <person name="Kim Y.M."/>
            <person name="Lee J.M."/>
            <person name="Lee H.A."/>
            <person name="Seo E."/>
            <person name="Choi J."/>
            <person name="Cheong K."/>
            <person name="Kim K.T."/>
            <person name="Jung K."/>
            <person name="Lee G.W."/>
            <person name="Oh S.K."/>
            <person name="Bae C."/>
            <person name="Kim S.B."/>
            <person name="Lee H.Y."/>
            <person name="Kim S.Y."/>
            <person name="Kim M.S."/>
            <person name="Kang B.C."/>
            <person name="Jo Y.D."/>
            <person name="Yang H.B."/>
            <person name="Jeong H.J."/>
            <person name="Kang W.H."/>
            <person name="Kwon J.K."/>
            <person name="Shin C."/>
            <person name="Lim J.Y."/>
            <person name="Park J.H."/>
            <person name="Huh J.H."/>
            <person name="Kim J.S."/>
            <person name="Kim B.D."/>
            <person name="Cohen O."/>
            <person name="Paran I."/>
            <person name="Suh M.C."/>
            <person name="Lee S.B."/>
            <person name="Kim Y.K."/>
            <person name="Shin Y."/>
            <person name="Noh S.J."/>
            <person name="Park J."/>
            <person name="Seo Y.S."/>
            <person name="Kwon S.Y."/>
            <person name="Kim H.A."/>
            <person name="Park J.M."/>
            <person name="Kim H.J."/>
            <person name="Choi S.B."/>
            <person name="Bosland P.W."/>
            <person name="Reeves G."/>
            <person name="Jo S.H."/>
            <person name="Lee B.W."/>
            <person name="Cho H.T."/>
            <person name="Choi H.S."/>
            <person name="Lee M.S."/>
            <person name="Yu Y."/>
            <person name="Do Choi Y."/>
            <person name="Park B.S."/>
            <person name="van Deynze A."/>
            <person name="Ashrafi H."/>
            <person name="Hill T."/>
            <person name="Kim W.T."/>
            <person name="Pai H.S."/>
            <person name="Ahn H.K."/>
            <person name="Yeam I."/>
            <person name="Giovannoni J.J."/>
            <person name="Rose J.K."/>
            <person name="Sorensen I."/>
            <person name="Lee S.J."/>
            <person name="Kim R.W."/>
            <person name="Choi I.Y."/>
            <person name="Choi B.S."/>
            <person name="Lim J.S."/>
            <person name="Lee Y.H."/>
            <person name="Choi D."/>
        </authorList>
    </citation>
    <scope>NUCLEOTIDE SEQUENCE [LARGE SCALE GENOMIC DNA]</scope>
    <source>
        <strain evidence="5">cv. CM334</strain>
    </source>
</reference>
<dbReference type="SUPFAM" id="SSF53474">
    <property type="entry name" value="alpha/beta-Hydrolases"/>
    <property type="match status" value="1"/>
</dbReference>
<dbReference type="STRING" id="4072.A0A2G2ZA72"/>
<name>A0A2G2ZA72_CAPAN</name>
<protein>
    <recommendedName>
        <fullName evidence="3">AB hydrolase-1 domain-containing protein</fullName>
    </recommendedName>
</protein>
<dbReference type="Proteomes" id="UP000222542">
    <property type="component" value="Unassembled WGS sequence"/>
</dbReference>
<evidence type="ECO:0000256" key="2">
    <source>
        <dbReference type="ARBA" id="ARBA00038334"/>
    </source>
</evidence>
<comment type="caution">
    <text evidence="4">The sequence shown here is derived from an EMBL/GenBank/DDBJ whole genome shotgun (WGS) entry which is preliminary data.</text>
</comment>
<dbReference type="PRINTS" id="PR00412">
    <property type="entry name" value="EPOXHYDRLASE"/>
</dbReference>
<dbReference type="InterPro" id="IPR000639">
    <property type="entry name" value="Epox_hydrolase-like"/>
</dbReference>
<dbReference type="PANTHER" id="PTHR43329">
    <property type="entry name" value="EPOXIDE HYDROLASE"/>
    <property type="match status" value="1"/>
</dbReference>
<organism evidence="4 5">
    <name type="scientific">Capsicum annuum</name>
    <name type="common">Capsicum pepper</name>
    <dbReference type="NCBI Taxonomy" id="4072"/>
    <lineage>
        <taxon>Eukaryota</taxon>
        <taxon>Viridiplantae</taxon>
        <taxon>Streptophyta</taxon>
        <taxon>Embryophyta</taxon>
        <taxon>Tracheophyta</taxon>
        <taxon>Spermatophyta</taxon>
        <taxon>Magnoliopsida</taxon>
        <taxon>eudicotyledons</taxon>
        <taxon>Gunneridae</taxon>
        <taxon>Pentapetalae</taxon>
        <taxon>asterids</taxon>
        <taxon>lamiids</taxon>
        <taxon>Solanales</taxon>
        <taxon>Solanaceae</taxon>
        <taxon>Solanoideae</taxon>
        <taxon>Capsiceae</taxon>
        <taxon>Capsicum</taxon>
    </lineage>
</organism>
<dbReference type="GO" id="GO:0016787">
    <property type="term" value="F:hydrolase activity"/>
    <property type="evidence" value="ECO:0007669"/>
    <property type="project" value="UniProtKB-KW"/>
</dbReference>
<keyword evidence="5" id="KW-1185">Reference proteome</keyword>
<dbReference type="InterPro" id="IPR029058">
    <property type="entry name" value="AB_hydrolase_fold"/>
</dbReference>
<gene>
    <name evidence="4" type="ORF">T459_16921</name>
</gene>
<reference evidence="4 5" key="2">
    <citation type="journal article" date="2017" name="Genome Biol.">
        <title>New reference genome sequences of hot pepper reveal the massive evolution of plant disease-resistance genes by retroduplication.</title>
        <authorList>
            <person name="Kim S."/>
            <person name="Park J."/>
            <person name="Yeom S.I."/>
            <person name="Kim Y.M."/>
            <person name="Seo E."/>
            <person name="Kim K.T."/>
            <person name="Kim M.S."/>
            <person name="Lee J.M."/>
            <person name="Cheong K."/>
            <person name="Shin H.S."/>
            <person name="Kim S.B."/>
            <person name="Han K."/>
            <person name="Lee J."/>
            <person name="Park M."/>
            <person name="Lee H.A."/>
            <person name="Lee H.Y."/>
            <person name="Lee Y."/>
            <person name="Oh S."/>
            <person name="Lee J.H."/>
            <person name="Choi E."/>
            <person name="Choi E."/>
            <person name="Lee S.E."/>
            <person name="Jeon J."/>
            <person name="Kim H."/>
            <person name="Choi G."/>
            <person name="Song H."/>
            <person name="Lee J."/>
            <person name="Lee S.C."/>
            <person name="Kwon J.K."/>
            <person name="Lee H.Y."/>
            <person name="Koo N."/>
            <person name="Hong Y."/>
            <person name="Kim R.W."/>
            <person name="Kang W.H."/>
            <person name="Huh J.H."/>
            <person name="Kang B.C."/>
            <person name="Yang T.J."/>
            <person name="Lee Y.H."/>
            <person name="Bennetzen J.L."/>
            <person name="Choi D."/>
        </authorList>
    </citation>
    <scope>NUCLEOTIDE SEQUENCE [LARGE SCALE GENOMIC DNA]</scope>
    <source>
        <strain evidence="5">cv. CM334</strain>
    </source>
</reference>
<dbReference type="AlphaFoldDB" id="A0A2G2ZA72"/>
<comment type="similarity">
    <text evidence="2">Belongs to the AB hydrolase superfamily. Epoxide hydrolase family.</text>
</comment>